<dbReference type="AlphaFoldDB" id="D0MH50"/>
<proteinExistence type="predicted"/>
<keyword evidence="2" id="KW-1133">Transmembrane helix</keyword>
<feature type="region of interest" description="Disordered" evidence="1">
    <location>
        <begin position="71"/>
        <end position="95"/>
    </location>
</feature>
<evidence type="ECO:0000256" key="1">
    <source>
        <dbReference type="SAM" id="MobiDB-lite"/>
    </source>
</evidence>
<dbReference type="HOGENOM" id="CLU_2370913_0_0_10"/>
<gene>
    <name evidence="3" type="ordered locus">Rmar_0941</name>
</gene>
<keyword evidence="2" id="KW-0472">Membrane</keyword>
<dbReference type="KEGG" id="rmr:Rmar_0941"/>
<dbReference type="STRING" id="518766.Rmar_0941"/>
<sequence length="95" mass="10802">MIPENLFYLRLVTLVIGISALTVWAIVRYLARRRPVTEGPALTKGELEQLIETAVRRAMAPLEARLERLERQLAPPSEASRPPFRREAEQPEQPG</sequence>
<evidence type="ECO:0000313" key="4">
    <source>
        <dbReference type="Proteomes" id="UP000002221"/>
    </source>
</evidence>
<feature type="transmembrane region" description="Helical" evidence="2">
    <location>
        <begin position="6"/>
        <end position="27"/>
    </location>
</feature>
<dbReference type="EMBL" id="CP001807">
    <property type="protein sequence ID" value="ACY47835.1"/>
    <property type="molecule type" value="Genomic_DNA"/>
</dbReference>
<accession>D0MH50</accession>
<organism evidence="3 4">
    <name type="scientific">Rhodothermus marinus (strain ATCC 43812 / DSM 4252 / R-10)</name>
    <name type="common">Rhodothermus obamensis</name>
    <dbReference type="NCBI Taxonomy" id="518766"/>
    <lineage>
        <taxon>Bacteria</taxon>
        <taxon>Pseudomonadati</taxon>
        <taxon>Rhodothermota</taxon>
        <taxon>Rhodothermia</taxon>
        <taxon>Rhodothermales</taxon>
        <taxon>Rhodothermaceae</taxon>
        <taxon>Rhodothermus</taxon>
    </lineage>
</organism>
<dbReference type="Proteomes" id="UP000002221">
    <property type="component" value="Chromosome"/>
</dbReference>
<name>D0MH50_RHOM4</name>
<reference evidence="3 4" key="1">
    <citation type="journal article" date="2009" name="Stand. Genomic Sci.">
        <title>Complete genome sequence of Rhodothermus marinus type strain (R-10).</title>
        <authorList>
            <person name="Nolan M."/>
            <person name="Tindall B.J."/>
            <person name="Pomrenke H."/>
            <person name="Lapidus A."/>
            <person name="Copeland A."/>
            <person name="Glavina Del Rio T."/>
            <person name="Lucas S."/>
            <person name="Chen F."/>
            <person name="Tice H."/>
            <person name="Cheng J.F."/>
            <person name="Saunders E."/>
            <person name="Han C."/>
            <person name="Bruce D."/>
            <person name="Goodwin L."/>
            <person name="Chain P."/>
            <person name="Pitluck S."/>
            <person name="Ovchinikova G."/>
            <person name="Pati A."/>
            <person name="Ivanova N."/>
            <person name="Mavromatis K."/>
            <person name="Chen A."/>
            <person name="Palaniappan K."/>
            <person name="Land M."/>
            <person name="Hauser L."/>
            <person name="Chang Y.J."/>
            <person name="Jeffries C.D."/>
            <person name="Brettin T."/>
            <person name="Goker M."/>
            <person name="Bristow J."/>
            <person name="Eisen J.A."/>
            <person name="Markowitz V."/>
            <person name="Hugenholtz P."/>
            <person name="Kyrpides N.C."/>
            <person name="Klenk H.P."/>
            <person name="Detter J.C."/>
        </authorList>
    </citation>
    <scope>NUCLEOTIDE SEQUENCE [LARGE SCALE GENOMIC DNA]</scope>
    <source>
        <strain evidence="4">ATCC 43812 / DSM 4252 / R-10</strain>
    </source>
</reference>
<keyword evidence="4" id="KW-1185">Reference proteome</keyword>
<evidence type="ECO:0000256" key="2">
    <source>
        <dbReference type="SAM" id="Phobius"/>
    </source>
</evidence>
<dbReference type="RefSeq" id="WP_012843447.1">
    <property type="nucleotide sequence ID" value="NC_013501.1"/>
</dbReference>
<keyword evidence="2" id="KW-0812">Transmembrane</keyword>
<evidence type="ECO:0000313" key="3">
    <source>
        <dbReference type="EMBL" id="ACY47835.1"/>
    </source>
</evidence>
<protein>
    <submittedName>
        <fullName evidence="3">Uncharacterized protein</fullName>
    </submittedName>
</protein>